<protein>
    <submittedName>
        <fullName evidence="7">Alpha-pyrone synthesis polyketide synthase-like Pks11</fullName>
    </submittedName>
</protein>
<dbReference type="RefSeq" id="WP_085234251.1">
    <property type="nucleotide sequence ID" value="NZ_AP022613.1"/>
</dbReference>
<dbReference type="FunFam" id="3.40.47.10:FF:000053">
    <property type="entry name" value="Alpha-pyrone synthesis polyketide synthase"/>
    <property type="match status" value="1"/>
</dbReference>
<dbReference type="OrthoDB" id="9786288at2"/>
<evidence type="ECO:0000313" key="8">
    <source>
        <dbReference type="Proteomes" id="UP000467385"/>
    </source>
</evidence>
<dbReference type="Proteomes" id="UP000467385">
    <property type="component" value="Chromosome"/>
</dbReference>
<evidence type="ECO:0000313" key="7">
    <source>
        <dbReference type="EMBL" id="BBZ39356.1"/>
    </source>
</evidence>
<dbReference type="InterPro" id="IPR011141">
    <property type="entry name" value="Polyketide_synthase_type-III"/>
</dbReference>
<dbReference type="PANTHER" id="PTHR11877:SF99">
    <property type="entry name" value="1,3,6,8-TETRAHYDROXYNAPHTHALENE SYNTHASE"/>
    <property type="match status" value="1"/>
</dbReference>
<evidence type="ECO:0000256" key="4">
    <source>
        <dbReference type="ARBA" id="ARBA00022679"/>
    </source>
</evidence>
<evidence type="ECO:0000256" key="3">
    <source>
        <dbReference type="ARBA" id="ARBA00011738"/>
    </source>
</evidence>
<dbReference type="AlphaFoldDB" id="A0A1X1T3R0"/>
<dbReference type="GO" id="GO:0006633">
    <property type="term" value="P:fatty acid biosynthetic process"/>
    <property type="evidence" value="ECO:0007669"/>
    <property type="project" value="UniProtKB-UniPathway"/>
</dbReference>
<dbReference type="InterPro" id="IPR016039">
    <property type="entry name" value="Thiolase-like"/>
</dbReference>
<dbReference type="SUPFAM" id="SSF53901">
    <property type="entry name" value="Thiolase-like"/>
    <property type="match status" value="1"/>
</dbReference>
<dbReference type="Gene3D" id="3.40.47.10">
    <property type="match status" value="2"/>
</dbReference>
<dbReference type="EMBL" id="AP022613">
    <property type="protein sequence ID" value="BBZ39356.1"/>
    <property type="molecule type" value="Genomic_DNA"/>
</dbReference>
<comment type="similarity">
    <text evidence="2">Belongs to the thiolase-like superfamily. Chalcone/stilbene synthases family.</text>
</comment>
<dbReference type="UniPathway" id="UPA00094"/>
<dbReference type="InterPro" id="IPR012328">
    <property type="entry name" value="Chalcone/stilbene_synt_C"/>
</dbReference>
<dbReference type="PANTHER" id="PTHR11877">
    <property type="entry name" value="HYDROXYMETHYLGLUTARYL-COA SYNTHASE"/>
    <property type="match status" value="1"/>
</dbReference>
<dbReference type="CDD" id="cd00831">
    <property type="entry name" value="CHS_like"/>
    <property type="match status" value="1"/>
</dbReference>
<name>A0A1X1T3R0_9MYCO</name>
<keyword evidence="8" id="KW-1185">Reference proteome</keyword>
<sequence>MSVIAGVFGALPPNRYGQHELTEAFVQFPGLKDNEVLVRRMHAGAKVNSRHLVLPLEKYHALADFDETNEIFIDKAVELGCEALLGALEEAGLRPQDVDLIVSSTVTGIAVPSLEARIAGRVGLRPDVRRMPLFGLGCAAGAAGVGRLHDYLSGAPDGVAALVSIELCSLTFPAVKPTVSGLVETALFGDGAAAVVAVGDRRAEQVRAGGPDIVASRSRLYPDSLNVMGWNINSSGLQLVMSPELTSVIERHLAGDVSRFLAAQGLDKDGIGAWVAHPGGPKVIDAIARSLELPPDALELTWRSMDEIGNLSSASVLHILRDTIAKLPPSGTPGLMIAIGPGFCSELVLLRWR</sequence>
<dbReference type="GO" id="GO:0016747">
    <property type="term" value="F:acyltransferase activity, transferring groups other than amino-acyl groups"/>
    <property type="evidence" value="ECO:0007669"/>
    <property type="project" value="InterPro"/>
</dbReference>
<dbReference type="Pfam" id="PF02797">
    <property type="entry name" value="Chal_sti_synt_C"/>
    <property type="match status" value="1"/>
</dbReference>
<evidence type="ECO:0000256" key="1">
    <source>
        <dbReference type="ARBA" id="ARBA00005194"/>
    </source>
</evidence>
<dbReference type="PIRSF" id="PIRSF000451">
    <property type="entry name" value="PKS_III"/>
    <property type="match status" value="1"/>
</dbReference>
<reference evidence="7 8" key="1">
    <citation type="journal article" date="2019" name="Emerg. Microbes Infect.">
        <title>Comprehensive subspecies identification of 175 nontuberculous mycobacteria species based on 7547 genomic profiles.</title>
        <authorList>
            <person name="Matsumoto Y."/>
            <person name="Kinjo T."/>
            <person name="Motooka D."/>
            <person name="Nabeya D."/>
            <person name="Jung N."/>
            <person name="Uechi K."/>
            <person name="Horii T."/>
            <person name="Iida T."/>
            <person name="Fujita J."/>
            <person name="Nakamura S."/>
        </authorList>
    </citation>
    <scope>NUCLEOTIDE SEQUENCE [LARGE SCALE GENOMIC DNA]</scope>
    <source>
        <strain evidence="7 8">JCM 14738</strain>
    </source>
</reference>
<comment type="pathway">
    <text evidence="1">Lipid metabolism; fatty acid biosynthesis.</text>
</comment>
<keyword evidence="5" id="KW-0443">Lipid metabolism</keyword>
<keyword evidence="4" id="KW-0808">Transferase</keyword>
<gene>
    <name evidence="7" type="primary">pks11_1</name>
    <name evidence="7" type="ORF">MCNS_24190</name>
</gene>
<comment type="subunit">
    <text evidence="3">Homodimer.</text>
</comment>
<organism evidence="7 8">
    <name type="scientific">Mycobacterium conspicuum</name>
    <dbReference type="NCBI Taxonomy" id="44010"/>
    <lineage>
        <taxon>Bacteria</taxon>
        <taxon>Bacillati</taxon>
        <taxon>Actinomycetota</taxon>
        <taxon>Actinomycetes</taxon>
        <taxon>Mycobacteriales</taxon>
        <taxon>Mycobacteriaceae</taxon>
        <taxon>Mycobacterium</taxon>
    </lineage>
</organism>
<proteinExistence type="inferred from homology"/>
<dbReference type="GO" id="GO:0030639">
    <property type="term" value="P:polyketide biosynthetic process"/>
    <property type="evidence" value="ECO:0007669"/>
    <property type="project" value="TreeGrafter"/>
</dbReference>
<dbReference type="STRING" id="44010.AWC00_18755"/>
<evidence type="ECO:0000256" key="2">
    <source>
        <dbReference type="ARBA" id="ARBA00005531"/>
    </source>
</evidence>
<dbReference type="InterPro" id="IPR001099">
    <property type="entry name" value="Chalcone/stilbene_synt_N"/>
</dbReference>
<keyword evidence="5" id="KW-0276">Fatty acid metabolism</keyword>
<dbReference type="Pfam" id="PF00195">
    <property type="entry name" value="Chal_sti_synt_N"/>
    <property type="match status" value="1"/>
</dbReference>
<evidence type="ECO:0000256" key="6">
    <source>
        <dbReference type="ARBA" id="ARBA00023315"/>
    </source>
</evidence>
<keyword evidence="6" id="KW-0012">Acyltransferase</keyword>
<accession>A0A1X1T3R0</accession>
<evidence type="ECO:0000256" key="5">
    <source>
        <dbReference type="ARBA" id="ARBA00022832"/>
    </source>
</evidence>